<dbReference type="CDD" id="cd01948">
    <property type="entry name" value="EAL"/>
    <property type="match status" value="1"/>
</dbReference>
<dbReference type="SUPFAM" id="SSF141868">
    <property type="entry name" value="EAL domain-like"/>
    <property type="match status" value="1"/>
</dbReference>
<feature type="domain" description="EAL" evidence="2">
    <location>
        <begin position="249"/>
        <end position="502"/>
    </location>
</feature>
<name>I1DT70_9GAMM</name>
<dbReference type="PANTHER" id="PTHR33121:SF79">
    <property type="entry name" value="CYCLIC DI-GMP PHOSPHODIESTERASE PDED-RELATED"/>
    <property type="match status" value="1"/>
</dbReference>
<dbReference type="AlphaFoldDB" id="I1DT70"/>
<organism evidence="4 5">
    <name type="scientific">Rheinheimera nanhaiensis E407-8</name>
    <dbReference type="NCBI Taxonomy" id="562729"/>
    <lineage>
        <taxon>Bacteria</taxon>
        <taxon>Pseudomonadati</taxon>
        <taxon>Pseudomonadota</taxon>
        <taxon>Gammaproteobacteria</taxon>
        <taxon>Chromatiales</taxon>
        <taxon>Chromatiaceae</taxon>
        <taxon>Rheinheimera</taxon>
    </lineage>
</organism>
<evidence type="ECO:0000256" key="1">
    <source>
        <dbReference type="SAM" id="SignalP"/>
    </source>
</evidence>
<dbReference type="PANTHER" id="PTHR33121">
    <property type="entry name" value="CYCLIC DI-GMP PHOSPHODIESTERASE PDEF"/>
    <property type="match status" value="1"/>
</dbReference>
<evidence type="ECO:0000259" key="2">
    <source>
        <dbReference type="PROSITE" id="PS50883"/>
    </source>
</evidence>
<dbReference type="Pfam" id="PF00990">
    <property type="entry name" value="GGDEF"/>
    <property type="match status" value="1"/>
</dbReference>
<feature type="signal peptide" evidence="1">
    <location>
        <begin position="1"/>
        <end position="19"/>
    </location>
</feature>
<dbReference type="PROSITE" id="PS50883">
    <property type="entry name" value="EAL"/>
    <property type="match status" value="1"/>
</dbReference>
<dbReference type="EMBL" id="BAFK01000001">
    <property type="protein sequence ID" value="GAB57248.1"/>
    <property type="molecule type" value="Genomic_DNA"/>
</dbReference>
<sequence>MSYRLLSMALLSWPVAAQAETEQLPLLSLLTGLLLLSFIYMIKLKFDLHKLNKQQQKQQANPLGFYSLHDDISGFPNKFFLQQQLDELLKRAPQQQFSLLLIKISQFEQINQLLGHSNSNLILAQIAQRINQQLKDTPEALTFEFRQQLPIRLCHLGGVDFAVWLDSTEQQHLAEYVADNLEKNVPEPMIVHGCAVDYQLHSGIANYPEHGTLLSELSERAYLALQHHSWLQGQSQVFSPRMLNYSSDKLTLMAELRQAIADNQLALYVQPQIDMKSRQVLAGEVFVRWRHPSRGLMAPSSFLALAEQTGVIYPLTQWVVREAVAMIATLEQAGLNSKIAVNISSKDLLQDELVDSLEFLFEKHKVKPALLMLEIKEGALSEAPDKALATIQRLHRLGVELALDDFGTGLSSLAYLRRLPIQYVKVDCSFINDLHKSDMHSAITGAIIDMARNLDLGVIAEGVEEVEVEQKLLRMGCTRGQGFLYSRPFELSGFAVWLKQWQQQPKGPTAP</sequence>
<comment type="caution">
    <text evidence="4">The sequence shown here is derived from an EMBL/GenBank/DDBJ whole genome shotgun (WGS) entry which is preliminary data.</text>
</comment>
<dbReference type="GO" id="GO:0071111">
    <property type="term" value="F:cyclic-guanylate-specific phosphodiesterase activity"/>
    <property type="evidence" value="ECO:0007669"/>
    <property type="project" value="InterPro"/>
</dbReference>
<dbReference type="InterPro" id="IPR001633">
    <property type="entry name" value="EAL_dom"/>
</dbReference>
<dbReference type="NCBIfam" id="TIGR00254">
    <property type="entry name" value="GGDEF"/>
    <property type="match status" value="1"/>
</dbReference>
<dbReference type="Gene3D" id="3.20.20.450">
    <property type="entry name" value="EAL domain"/>
    <property type="match status" value="1"/>
</dbReference>
<dbReference type="InterPro" id="IPR050706">
    <property type="entry name" value="Cyclic-di-GMP_PDE-like"/>
</dbReference>
<protein>
    <submittedName>
        <fullName evidence="4">Diguanylate cyclase/phosphodiesterase</fullName>
    </submittedName>
</protein>
<dbReference type="Pfam" id="PF00563">
    <property type="entry name" value="EAL"/>
    <property type="match status" value="1"/>
</dbReference>
<gene>
    <name evidence="4" type="ORF">RNAN_0211</name>
</gene>
<evidence type="ECO:0000313" key="5">
    <source>
        <dbReference type="Proteomes" id="UP000004374"/>
    </source>
</evidence>
<evidence type="ECO:0000313" key="4">
    <source>
        <dbReference type="EMBL" id="GAB57248.1"/>
    </source>
</evidence>
<dbReference type="SMART" id="SM00052">
    <property type="entry name" value="EAL"/>
    <property type="match status" value="1"/>
</dbReference>
<dbReference type="Proteomes" id="UP000004374">
    <property type="component" value="Unassembled WGS sequence"/>
</dbReference>
<dbReference type="STRING" id="562729.RNAN_0211"/>
<dbReference type="Gene3D" id="3.30.70.270">
    <property type="match status" value="1"/>
</dbReference>
<feature type="domain" description="GGDEF" evidence="3">
    <location>
        <begin position="95"/>
        <end position="242"/>
    </location>
</feature>
<dbReference type="RefSeq" id="WP_008217842.1">
    <property type="nucleotide sequence ID" value="NZ_BAFK01000001.1"/>
</dbReference>
<dbReference type="InterPro" id="IPR029787">
    <property type="entry name" value="Nucleotide_cyclase"/>
</dbReference>
<keyword evidence="1" id="KW-0732">Signal</keyword>
<dbReference type="PROSITE" id="PS50887">
    <property type="entry name" value="GGDEF"/>
    <property type="match status" value="1"/>
</dbReference>
<dbReference type="InterPro" id="IPR000160">
    <property type="entry name" value="GGDEF_dom"/>
</dbReference>
<dbReference type="CDD" id="cd01949">
    <property type="entry name" value="GGDEF"/>
    <property type="match status" value="1"/>
</dbReference>
<proteinExistence type="predicted"/>
<dbReference type="SUPFAM" id="SSF55073">
    <property type="entry name" value="Nucleotide cyclase"/>
    <property type="match status" value="1"/>
</dbReference>
<dbReference type="InterPro" id="IPR035919">
    <property type="entry name" value="EAL_sf"/>
</dbReference>
<dbReference type="SMART" id="SM00267">
    <property type="entry name" value="GGDEF"/>
    <property type="match status" value="1"/>
</dbReference>
<accession>I1DT70</accession>
<reference evidence="4 5" key="1">
    <citation type="journal article" date="2012" name="J. Bacteriol.">
        <title>Genome Sequence of the Protease-Producing Bacterium Rheinheimera nanhaiensis E407-8T, Isolated from Deep-Sea Sediment of the South China Sea.</title>
        <authorList>
            <person name="Zhang X.-Y."/>
            <person name="Zhang Y.-J."/>
            <person name="Qin Q.-L."/>
            <person name="Xie B.-B."/>
            <person name="Chen X.-L."/>
            <person name="Zhou B.-C."/>
            <person name="Zhang Y.-Z."/>
        </authorList>
    </citation>
    <scope>NUCLEOTIDE SEQUENCE [LARGE SCALE GENOMIC DNA]</scope>
    <source>
        <strain evidence="4 5">E407-8</strain>
    </source>
</reference>
<dbReference type="InterPro" id="IPR043128">
    <property type="entry name" value="Rev_trsase/Diguanyl_cyclase"/>
</dbReference>
<feature type="chain" id="PRO_5003639425" evidence="1">
    <location>
        <begin position="20"/>
        <end position="511"/>
    </location>
</feature>
<keyword evidence="5" id="KW-1185">Reference proteome</keyword>
<evidence type="ECO:0000259" key="3">
    <source>
        <dbReference type="PROSITE" id="PS50887"/>
    </source>
</evidence>